<keyword evidence="5" id="KW-0482">Metalloprotease</keyword>
<dbReference type="NCBIfam" id="TIGR00608">
    <property type="entry name" value="radc"/>
    <property type="match status" value="1"/>
</dbReference>
<dbReference type="GO" id="GO:0046872">
    <property type="term" value="F:metal ion binding"/>
    <property type="evidence" value="ECO:0007669"/>
    <property type="project" value="UniProtKB-KW"/>
</dbReference>
<evidence type="ECO:0000256" key="3">
    <source>
        <dbReference type="ARBA" id="ARBA00022801"/>
    </source>
</evidence>
<evidence type="ECO:0000313" key="8">
    <source>
        <dbReference type="EMBL" id="ABN06287.1"/>
    </source>
</evidence>
<dbReference type="InterPro" id="IPR046778">
    <property type="entry name" value="UPF0758_N"/>
</dbReference>
<dbReference type="PROSITE" id="PS50249">
    <property type="entry name" value="MPN"/>
    <property type="match status" value="1"/>
</dbReference>
<name>A2SPN1_METLZ</name>
<dbReference type="STRING" id="410358.Mlab_0110"/>
<dbReference type="HOGENOM" id="CLU_073529_0_2_2"/>
<protein>
    <submittedName>
        <fullName evidence="8">DNA repair protein RadC</fullName>
    </submittedName>
</protein>
<keyword evidence="1" id="KW-0645">Protease</keyword>
<evidence type="ECO:0000259" key="7">
    <source>
        <dbReference type="PROSITE" id="PS50249"/>
    </source>
</evidence>
<evidence type="ECO:0000256" key="6">
    <source>
        <dbReference type="RuleBase" id="RU003797"/>
    </source>
</evidence>
<keyword evidence="4" id="KW-0862">Zinc</keyword>
<dbReference type="InterPro" id="IPR020891">
    <property type="entry name" value="UPF0758_CS"/>
</dbReference>
<dbReference type="Gene3D" id="3.40.140.10">
    <property type="entry name" value="Cytidine Deaminase, domain 2"/>
    <property type="match status" value="1"/>
</dbReference>
<dbReference type="CDD" id="cd08071">
    <property type="entry name" value="MPN_DUF2466"/>
    <property type="match status" value="1"/>
</dbReference>
<evidence type="ECO:0000256" key="5">
    <source>
        <dbReference type="ARBA" id="ARBA00023049"/>
    </source>
</evidence>
<proteinExistence type="inferred from homology"/>
<sequence>MLDNSDKDLEGELYAKQLCVLFSKRELRMSLKNTADIDKPREKLIAKGPGSLELEELVAAIIGRGVPGCDAVQIGKKVAKILMSRTYETEVNDLCGVNGMGEAKACQIIAALELARRFPPPVHRFAVIHKAEDVLPFVHQYRYDTQENVISVTLSGAHEVLKVRLITKGLVNESQIHPREVFAGAILDRAAAMILIHNHPSGNLHPSKQDLKITKEMQAAGELLGIKLLDHLIIGPTDGFYSIVDEE</sequence>
<dbReference type="Proteomes" id="UP000000365">
    <property type="component" value="Chromosome"/>
</dbReference>
<feature type="domain" description="MPN" evidence="7">
    <location>
        <begin position="127"/>
        <end position="247"/>
    </location>
</feature>
<reference evidence="8 9" key="1">
    <citation type="journal article" date="2009" name="Stand. Genomic Sci.">
        <title>Complete genome sequence of Methanocorpusculum labreanum type strain Z.</title>
        <authorList>
            <person name="Anderson I.J."/>
            <person name="Sieprawska-Lupa M."/>
            <person name="Goltsman E."/>
            <person name="Lapidus A."/>
            <person name="Copeland A."/>
            <person name="Glavina Del Rio T."/>
            <person name="Tice H."/>
            <person name="Dalin E."/>
            <person name="Barry K."/>
            <person name="Pitluck S."/>
            <person name="Hauser L."/>
            <person name="Land M."/>
            <person name="Lucas S."/>
            <person name="Richardson P."/>
            <person name="Whitman W.B."/>
            <person name="Kyrpides N.C."/>
        </authorList>
    </citation>
    <scope>NUCLEOTIDE SEQUENCE [LARGE SCALE GENOMIC DNA]</scope>
    <source>
        <strain evidence="9">ATCC 43576 / DSM 4855 / Z</strain>
    </source>
</reference>
<dbReference type="AlphaFoldDB" id="A2SPN1"/>
<keyword evidence="3" id="KW-0378">Hydrolase</keyword>
<dbReference type="PANTHER" id="PTHR30471:SF3">
    <property type="entry name" value="UPF0758 PROTEIN YEES-RELATED"/>
    <property type="match status" value="1"/>
</dbReference>
<dbReference type="InterPro" id="IPR025657">
    <property type="entry name" value="RadC_JAB"/>
</dbReference>
<evidence type="ECO:0000313" key="9">
    <source>
        <dbReference type="Proteomes" id="UP000000365"/>
    </source>
</evidence>
<dbReference type="EMBL" id="CP000559">
    <property type="protein sequence ID" value="ABN06287.1"/>
    <property type="molecule type" value="Genomic_DNA"/>
</dbReference>
<evidence type="ECO:0000256" key="4">
    <source>
        <dbReference type="ARBA" id="ARBA00022833"/>
    </source>
</evidence>
<dbReference type="eggNOG" id="arCOG04919">
    <property type="taxonomic scope" value="Archaea"/>
</dbReference>
<dbReference type="Pfam" id="PF20582">
    <property type="entry name" value="UPF0758_N"/>
    <property type="match status" value="1"/>
</dbReference>
<organism evidence="8 9">
    <name type="scientific">Methanocorpusculum labreanum (strain ATCC 43576 / DSM 4855 / Z)</name>
    <dbReference type="NCBI Taxonomy" id="410358"/>
    <lineage>
        <taxon>Archaea</taxon>
        <taxon>Methanobacteriati</taxon>
        <taxon>Methanobacteriota</taxon>
        <taxon>Stenosarchaea group</taxon>
        <taxon>Methanomicrobia</taxon>
        <taxon>Methanomicrobiales</taxon>
        <taxon>Methanocorpusculaceae</taxon>
        <taxon>Methanocorpusculum</taxon>
    </lineage>
</organism>
<evidence type="ECO:0000256" key="1">
    <source>
        <dbReference type="ARBA" id="ARBA00022670"/>
    </source>
</evidence>
<comment type="similarity">
    <text evidence="6">Belongs to the UPF0758 family.</text>
</comment>
<evidence type="ECO:0000256" key="2">
    <source>
        <dbReference type="ARBA" id="ARBA00022723"/>
    </source>
</evidence>
<accession>A2SPN1</accession>
<dbReference type="InterPro" id="IPR001405">
    <property type="entry name" value="UPF0758"/>
</dbReference>
<keyword evidence="9" id="KW-1185">Reference proteome</keyword>
<keyword evidence="2" id="KW-0479">Metal-binding</keyword>
<dbReference type="PROSITE" id="PS01302">
    <property type="entry name" value="UPF0758"/>
    <property type="match status" value="1"/>
</dbReference>
<dbReference type="InterPro" id="IPR037518">
    <property type="entry name" value="MPN"/>
</dbReference>
<dbReference type="KEGG" id="mla:Mlab_0110"/>
<dbReference type="Pfam" id="PF04002">
    <property type="entry name" value="RadC"/>
    <property type="match status" value="1"/>
</dbReference>
<gene>
    <name evidence="8" type="ordered locus">Mlab_0110</name>
</gene>
<dbReference type="PANTHER" id="PTHR30471">
    <property type="entry name" value="DNA REPAIR PROTEIN RADC"/>
    <property type="match status" value="1"/>
</dbReference>
<dbReference type="GO" id="GO:0006508">
    <property type="term" value="P:proteolysis"/>
    <property type="evidence" value="ECO:0007669"/>
    <property type="project" value="UniProtKB-KW"/>
</dbReference>
<dbReference type="GO" id="GO:0008237">
    <property type="term" value="F:metallopeptidase activity"/>
    <property type="evidence" value="ECO:0007669"/>
    <property type="project" value="UniProtKB-KW"/>
</dbReference>